<feature type="domain" description="Barstar (barnase inhibitor)" evidence="2">
    <location>
        <begin position="42"/>
        <end position="133"/>
    </location>
</feature>
<dbReference type="Proteomes" id="UP001254759">
    <property type="component" value="Unassembled WGS sequence"/>
</dbReference>
<name>A0ABU1RQ80_9GAMM</name>
<protein>
    <recommendedName>
        <fullName evidence="2">Barstar (barnase inhibitor) domain-containing protein</fullName>
    </recommendedName>
</protein>
<sequence>MTESGFELGLDDPTRAGVFFVTGDDLNVLAAAAHDAGLLPCLVDLMGCGNKATLLLRIAVAMDFPTTSSRNWDALSDSLRDLNWMPAQGYVLLFDGAGELHYVDEQDFDTLVSILDECNRAWAERDVPFWAFLALRERDFVALED</sequence>
<reference evidence="3 4" key="1">
    <citation type="submission" date="2023-07" db="EMBL/GenBank/DDBJ databases">
        <title>Sorghum-associated microbial communities from plants grown in Nebraska, USA.</title>
        <authorList>
            <person name="Schachtman D."/>
        </authorList>
    </citation>
    <scope>NUCLEOTIDE SEQUENCE [LARGE SCALE GENOMIC DNA]</scope>
    <source>
        <strain evidence="3 4">BE107</strain>
    </source>
</reference>
<dbReference type="InterPro" id="IPR000468">
    <property type="entry name" value="Barstar"/>
</dbReference>
<comment type="caution">
    <text evidence="3">The sequence shown here is derived from an EMBL/GenBank/DDBJ whole genome shotgun (WGS) entry which is preliminary data.</text>
</comment>
<dbReference type="EMBL" id="JAVDTT010000001">
    <property type="protein sequence ID" value="MDR6840931.1"/>
    <property type="molecule type" value="Genomic_DNA"/>
</dbReference>
<dbReference type="Gene3D" id="3.30.370.10">
    <property type="entry name" value="Barstar-like"/>
    <property type="match status" value="1"/>
</dbReference>
<evidence type="ECO:0000313" key="4">
    <source>
        <dbReference type="Proteomes" id="UP001254759"/>
    </source>
</evidence>
<dbReference type="InterPro" id="IPR035905">
    <property type="entry name" value="Barstar-like_sf"/>
</dbReference>
<evidence type="ECO:0000256" key="1">
    <source>
        <dbReference type="ARBA" id="ARBA00006845"/>
    </source>
</evidence>
<evidence type="ECO:0000259" key="2">
    <source>
        <dbReference type="Pfam" id="PF01337"/>
    </source>
</evidence>
<gene>
    <name evidence="3" type="ORF">J2W94_001195</name>
</gene>
<organism evidence="3 4">
    <name type="scientific">Pseudoxanthomonas sacheonensis</name>
    <dbReference type="NCBI Taxonomy" id="443615"/>
    <lineage>
        <taxon>Bacteria</taxon>
        <taxon>Pseudomonadati</taxon>
        <taxon>Pseudomonadota</taxon>
        <taxon>Gammaproteobacteria</taxon>
        <taxon>Lysobacterales</taxon>
        <taxon>Lysobacteraceae</taxon>
        <taxon>Pseudoxanthomonas</taxon>
    </lineage>
</organism>
<dbReference type="SUPFAM" id="SSF52038">
    <property type="entry name" value="Barstar-related"/>
    <property type="match status" value="1"/>
</dbReference>
<comment type="similarity">
    <text evidence="1">Belongs to the barstar family.</text>
</comment>
<accession>A0ABU1RQ80</accession>
<proteinExistence type="inferred from homology"/>
<evidence type="ECO:0000313" key="3">
    <source>
        <dbReference type="EMBL" id="MDR6840931.1"/>
    </source>
</evidence>
<keyword evidence="4" id="KW-1185">Reference proteome</keyword>
<dbReference type="Pfam" id="PF01337">
    <property type="entry name" value="Barstar"/>
    <property type="match status" value="1"/>
</dbReference>
<dbReference type="RefSeq" id="WP_310091101.1">
    <property type="nucleotide sequence ID" value="NZ_JAVDTT010000001.1"/>
</dbReference>